<evidence type="ECO:0000313" key="3">
    <source>
        <dbReference type="Proteomes" id="UP001412067"/>
    </source>
</evidence>
<keyword evidence="3" id="KW-1185">Reference proteome</keyword>
<feature type="compositionally biased region" description="Pro residues" evidence="1">
    <location>
        <begin position="34"/>
        <end position="43"/>
    </location>
</feature>
<dbReference type="EMBL" id="JBBWWR010000010">
    <property type="protein sequence ID" value="KAK8960469.1"/>
    <property type="molecule type" value="Genomic_DNA"/>
</dbReference>
<proteinExistence type="predicted"/>
<accession>A0ABR2MA36</accession>
<evidence type="ECO:0000313" key="2">
    <source>
        <dbReference type="EMBL" id="KAK8960469.1"/>
    </source>
</evidence>
<name>A0ABR2MA36_9ASPA</name>
<sequence>MHHYLADSAEGQNAEISWRMGYYGRIVAIFAASPPPGFPPPPKNELKKKGRSEASGGTRSRRSRGSSRLREWDTRKTRYRTASRAAITPNTGPYLSRFPVSSPASSSRKRKPSKLPLFRSPFSLFLSISPLCLVRCLEGGRGRLLLDLSLSLGNGSRKLSLSRSTSLSHDLSLSSLVRRLEGGRRHFPFIFAAAGAACVAILEDHILLSPWWPVVEGTWCCDVPSRSLKRALLKSTVESRFGAQIGV</sequence>
<evidence type="ECO:0000256" key="1">
    <source>
        <dbReference type="SAM" id="MobiDB-lite"/>
    </source>
</evidence>
<organism evidence="2 3">
    <name type="scientific">Platanthera guangdongensis</name>
    <dbReference type="NCBI Taxonomy" id="2320717"/>
    <lineage>
        <taxon>Eukaryota</taxon>
        <taxon>Viridiplantae</taxon>
        <taxon>Streptophyta</taxon>
        <taxon>Embryophyta</taxon>
        <taxon>Tracheophyta</taxon>
        <taxon>Spermatophyta</taxon>
        <taxon>Magnoliopsida</taxon>
        <taxon>Liliopsida</taxon>
        <taxon>Asparagales</taxon>
        <taxon>Orchidaceae</taxon>
        <taxon>Orchidoideae</taxon>
        <taxon>Orchideae</taxon>
        <taxon>Orchidinae</taxon>
        <taxon>Platanthera</taxon>
    </lineage>
</organism>
<comment type="caution">
    <text evidence="2">The sequence shown here is derived from an EMBL/GenBank/DDBJ whole genome shotgun (WGS) entry which is preliminary data.</text>
</comment>
<feature type="region of interest" description="Disordered" evidence="1">
    <location>
        <begin position="34"/>
        <end position="75"/>
    </location>
</feature>
<gene>
    <name evidence="2" type="ORF">KSP40_PGU022272</name>
</gene>
<protein>
    <submittedName>
        <fullName evidence="2">Uncharacterized protein</fullName>
    </submittedName>
</protein>
<reference evidence="2 3" key="1">
    <citation type="journal article" date="2022" name="Nat. Plants">
        <title>Genomes of leafy and leafless Platanthera orchids illuminate the evolution of mycoheterotrophy.</title>
        <authorList>
            <person name="Li M.H."/>
            <person name="Liu K.W."/>
            <person name="Li Z."/>
            <person name="Lu H.C."/>
            <person name="Ye Q.L."/>
            <person name="Zhang D."/>
            <person name="Wang J.Y."/>
            <person name="Li Y.F."/>
            <person name="Zhong Z.M."/>
            <person name="Liu X."/>
            <person name="Yu X."/>
            <person name="Liu D.K."/>
            <person name="Tu X.D."/>
            <person name="Liu B."/>
            <person name="Hao Y."/>
            <person name="Liao X.Y."/>
            <person name="Jiang Y.T."/>
            <person name="Sun W.H."/>
            <person name="Chen J."/>
            <person name="Chen Y.Q."/>
            <person name="Ai Y."/>
            <person name="Zhai J.W."/>
            <person name="Wu S.S."/>
            <person name="Zhou Z."/>
            <person name="Hsiao Y.Y."/>
            <person name="Wu W.L."/>
            <person name="Chen Y.Y."/>
            <person name="Lin Y.F."/>
            <person name="Hsu J.L."/>
            <person name="Li C.Y."/>
            <person name="Wang Z.W."/>
            <person name="Zhao X."/>
            <person name="Zhong W.Y."/>
            <person name="Ma X.K."/>
            <person name="Ma L."/>
            <person name="Huang J."/>
            <person name="Chen G.Z."/>
            <person name="Huang M.Z."/>
            <person name="Huang L."/>
            <person name="Peng D.H."/>
            <person name="Luo Y.B."/>
            <person name="Zou S.Q."/>
            <person name="Chen S.P."/>
            <person name="Lan S."/>
            <person name="Tsai W.C."/>
            <person name="Van de Peer Y."/>
            <person name="Liu Z.J."/>
        </authorList>
    </citation>
    <scope>NUCLEOTIDE SEQUENCE [LARGE SCALE GENOMIC DNA]</scope>
    <source>
        <strain evidence="2">Lor288</strain>
    </source>
</reference>
<dbReference type="Proteomes" id="UP001412067">
    <property type="component" value="Unassembled WGS sequence"/>
</dbReference>